<protein>
    <recommendedName>
        <fullName evidence="4">Transporter</fullName>
    </recommendedName>
</protein>
<keyword evidence="1" id="KW-0472">Membrane</keyword>
<feature type="transmembrane region" description="Helical" evidence="1">
    <location>
        <begin position="62"/>
        <end position="86"/>
    </location>
</feature>
<reference evidence="3" key="1">
    <citation type="journal article" date="2019" name="Int. J. Syst. Evol. Microbiol.">
        <title>The Global Catalogue of Microorganisms (GCM) 10K type strain sequencing project: providing services to taxonomists for standard genome sequencing and annotation.</title>
        <authorList>
            <consortium name="The Broad Institute Genomics Platform"/>
            <consortium name="The Broad Institute Genome Sequencing Center for Infectious Disease"/>
            <person name="Wu L."/>
            <person name="Ma J."/>
        </authorList>
    </citation>
    <scope>NUCLEOTIDE SEQUENCE [LARGE SCALE GENOMIC DNA]</scope>
    <source>
        <strain evidence="3">JCM 11136</strain>
    </source>
</reference>
<proteinExistence type="predicted"/>
<comment type="caution">
    <text evidence="2">The sequence shown here is derived from an EMBL/GenBank/DDBJ whole genome shotgun (WGS) entry which is preliminary data.</text>
</comment>
<feature type="transmembrane region" description="Helical" evidence="1">
    <location>
        <begin position="31"/>
        <end position="50"/>
    </location>
</feature>
<feature type="transmembrane region" description="Helical" evidence="1">
    <location>
        <begin position="98"/>
        <end position="118"/>
    </location>
</feature>
<evidence type="ECO:0008006" key="4">
    <source>
        <dbReference type="Google" id="ProtNLM"/>
    </source>
</evidence>
<evidence type="ECO:0000313" key="3">
    <source>
        <dbReference type="Proteomes" id="UP001501578"/>
    </source>
</evidence>
<dbReference type="RefSeq" id="WP_343952882.1">
    <property type="nucleotide sequence ID" value="NZ_BAAAHQ010000031.1"/>
</dbReference>
<name>A0ABP4AVW7_9ACTN</name>
<dbReference type="EMBL" id="BAAAHQ010000031">
    <property type="protein sequence ID" value="GAA0941980.1"/>
    <property type="molecule type" value="Genomic_DNA"/>
</dbReference>
<keyword evidence="1" id="KW-0812">Transmembrane</keyword>
<feature type="transmembrane region" description="Helical" evidence="1">
    <location>
        <begin position="130"/>
        <end position="150"/>
    </location>
</feature>
<sequence>MTDQADRPEEILRLIESQQALAIRRFTPDPLLAFSSWGVAWLVGFGAFFLRHGLDGQAIVPIPLPVAIAVLMSSLMIAGGCMAYALHRSGGQIRGRSAQLGIVYGLSWAVGMICANMIAARFVSAIQDEALISLLFAATAMLVTGLLYIAGGALFDSWAFTGLGVWVSAVNLVGAMIGPGWHALLVAVLCGGGAIALGLWLRARR</sequence>
<organism evidence="2 3">
    <name type="scientific">Nonomuraea longicatena</name>
    <dbReference type="NCBI Taxonomy" id="83682"/>
    <lineage>
        <taxon>Bacteria</taxon>
        <taxon>Bacillati</taxon>
        <taxon>Actinomycetota</taxon>
        <taxon>Actinomycetes</taxon>
        <taxon>Streptosporangiales</taxon>
        <taxon>Streptosporangiaceae</taxon>
        <taxon>Nonomuraea</taxon>
    </lineage>
</organism>
<keyword evidence="3" id="KW-1185">Reference proteome</keyword>
<feature type="transmembrane region" description="Helical" evidence="1">
    <location>
        <begin position="157"/>
        <end position="177"/>
    </location>
</feature>
<feature type="transmembrane region" description="Helical" evidence="1">
    <location>
        <begin position="183"/>
        <end position="201"/>
    </location>
</feature>
<keyword evidence="1" id="KW-1133">Transmembrane helix</keyword>
<dbReference type="Proteomes" id="UP001501578">
    <property type="component" value="Unassembled WGS sequence"/>
</dbReference>
<accession>A0ABP4AVW7</accession>
<gene>
    <name evidence="2" type="ORF">GCM10009560_54350</name>
</gene>
<evidence type="ECO:0000313" key="2">
    <source>
        <dbReference type="EMBL" id="GAA0941980.1"/>
    </source>
</evidence>
<evidence type="ECO:0000256" key="1">
    <source>
        <dbReference type="SAM" id="Phobius"/>
    </source>
</evidence>